<keyword evidence="9" id="KW-1185">Reference proteome</keyword>
<evidence type="ECO:0000313" key="8">
    <source>
        <dbReference type="EMBL" id="AJG39230.1"/>
    </source>
</evidence>
<evidence type="ECO:0000313" key="9">
    <source>
        <dbReference type="Proteomes" id="UP000203281"/>
    </source>
</evidence>
<evidence type="ECO:0000256" key="2">
    <source>
        <dbReference type="ARBA" id="ARBA00004531"/>
    </source>
</evidence>
<reference evidence="8 9" key="1">
    <citation type="journal article" date="2015" name="Elife">
        <title>Unprecedented genomic diversity of RNA viruses in arthropods reveals the ancestry of negative-sense RNA viruses.</title>
        <authorList>
            <person name="Li C.X."/>
            <person name="Shi M."/>
            <person name="Tian J.H."/>
            <person name="Lin X.D."/>
            <person name="Kang Y.J."/>
            <person name="Chen L.J."/>
            <person name="Qin X.C."/>
            <person name="Xu J."/>
            <person name="Holmes E.C."/>
            <person name="Zhang Y.Z."/>
        </authorList>
    </citation>
    <scope>NUCLEOTIDE SEQUENCE [LARGE SCALE GENOMIC DNA]</scope>
    <source>
        <strain evidence="8 9">YJ1-2</strain>
    </source>
</reference>
<evidence type="ECO:0000256" key="5">
    <source>
        <dbReference type="ARBA" id="ARBA00022870"/>
    </source>
</evidence>
<dbReference type="GO" id="GO:0033645">
    <property type="term" value="C:host cell endomembrane system"/>
    <property type="evidence" value="ECO:0007669"/>
    <property type="project" value="UniProtKB-SubCell"/>
</dbReference>
<proteinExistence type="predicted"/>
<evidence type="ECO:0000256" key="7">
    <source>
        <dbReference type="ARBA" id="ARBA00023311"/>
    </source>
</evidence>
<sequence>MLSRFKKNGKSEKEALVPYGTPTPVSYFLGEPSRPSAPVEGPLKETLKTLATLEVRCHEGFESIEECLRVLEVWVDENRCPIWQVHLDTWNFLCLAVHLRKDPTCTYTNLYKAGFSEVVEYTHVSMVDGPVTYVEHVQRMEGLHKGQPCEIIYKSKMEPSKRRGVPAHLIYDNVIKSGVPPGIDVVSLNYPIVIEFGERGEHGIKFELP</sequence>
<keyword evidence="5" id="KW-1043">Host membrane</keyword>
<dbReference type="Pfam" id="PF06326">
    <property type="entry name" value="Vesiculo_matrix"/>
    <property type="match status" value="1"/>
</dbReference>
<dbReference type="OrthoDB" id="15843at10239"/>
<dbReference type="InterPro" id="IPR009397">
    <property type="entry name" value="Vesiculo_matrix"/>
</dbReference>
<dbReference type="KEGG" id="vg:29140365"/>
<keyword evidence="6" id="KW-0472">Membrane</keyword>
<dbReference type="EMBL" id="KM817662">
    <property type="protein sequence ID" value="AJG39230.1"/>
    <property type="molecule type" value="Viral_cRNA"/>
</dbReference>
<dbReference type="GeneID" id="29140365"/>
<evidence type="ECO:0000256" key="3">
    <source>
        <dbReference type="ARBA" id="ARBA00017678"/>
    </source>
</evidence>
<accession>A0A0B5KKD9</accession>
<dbReference type="GO" id="GO:0039660">
    <property type="term" value="F:structural constituent of virion"/>
    <property type="evidence" value="ECO:0007669"/>
    <property type="project" value="UniProtKB-KW"/>
</dbReference>
<dbReference type="Proteomes" id="UP000203281">
    <property type="component" value="Segment"/>
</dbReference>
<organism evidence="8 9">
    <name type="scientific">Yongjia Tick Virus 2</name>
    <dbReference type="NCBI Taxonomy" id="1608146"/>
    <lineage>
        <taxon>Viruses</taxon>
        <taxon>Riboviria</taxon>
        <taxon>Orthornavirae</taxon>
        <taxon>Negarnaviricota</taxon>
        <taxon>Haploviricotina</taxon>
        <taxon>Monjiviricetes</taxon>
        <taxon>Mononegavirales</taxon>
        <taxon>Rhabdoviridae</taxon>
        <taxon>Alpharhabdovirinae</taxon>
        <taxon>Ledantevirus</taxon>
        <taxon>Ledantevirus yongjia</taxon>
    </lineage>
</organism>
<keyword evidence="7" id="KW-0468">Viral matrix protein</keyword>
<evidence type="ECO:0000256" key="4">
    <source>
        <dbReference type="ARBA" id="ARBA00022844"/>
    </source>
</evidence>
<dbReference type="RefSeq" id="YP_009305120.1">
    <property type="nucleotide sequence ID" value="NC_031305.1"/>
</dbReference>
<gene>
    <name evidence="8" type="primary">M</name>
</gene>
<dbReference type="GO" id="GO:0019031">
    <property type="term" value="C:viral envelope"/>
    <property type="evidence" value="ECO:0007669"/>
    <property type="project" value="InterPro"/>
</dbReference>
<evidence type="ECO:0000256" key="6">
    <source>
        <dbReference type="ARBA" id="ARBA00023136"/>
    </source>
</evidence>
<name>A0A0B5KKD9_9RHAB</name>
<evidence type="ECO:0000256" key="1">
    <source>
        <dbReference type="ARBA" id="ARBA00004328"/>
    </source>
</evidence>
<comment type="subcellular location">
    <subcellularLocation>
        <location evidence="2">Host endomembrane system</location>
        <topology evidence="2">Peripheral membrane protein</topology>
    </subcellularLocation>
    <subcellularLocation>
        <location evidence="1">Virion</location>
    </subcellularLocation>
</comment>
<protein>
    <recommendedName>
        <fullName evidence="3">Matrix protein</fullName>
    </recommendedName>
</protein>
<keyword evidence="4" id="KW-0946">Virion</keyword>